<reference evidence="1" key="1">
    <citation type="submission" date="2021-06" db="EMBL/GenBank/DDBJ databases">
        <authorList>
            <person name="Kallberg Y."/>
            <person name="Tangrot J."/>
            <person name="Rosling A."/>
        </authorList>
    </citation>
    <scope>NUCLEOTIDE SEQUENCE</scope>
    <source>
        <strain evidence="1">MA461A</strain>
    </source>
</reference>
<proteinExistence type="predicted"/>
<comment type="caution">
    <text evidence="1">The sequence shown here is derived from an EMBL/GenBank/DDBJ whole genome shotgun (WGS) entry which is preliminary data.</text>
</comment>
<accession>A0ACA9QHI3</accession>
<protein>
    <submittedName>
        <fullName evidence="1">11714_t:CDS:1</fullName>
    </submittedName>
</protein>
<sequence length="260" mass="30597">QPNISDDNLSEINNYDEAYEDVHENISSHIRITKRRPLEILMIPDAAFEQASKLCRIQDKKLDKNTTDLSEQRHRESVKTDCTCFINMCWLFKSSNLTITKMNLEHHGYDLNSEIICFHTLRQLLCGKFKEQLFLDKDLANAIQQFRRNNIIDSEWDPENDASNLLKELQKMKKNDSTWFITYHYIKNHLYYIFWMTSYQQTLYLKYYDIILTDNTALMSDETTSSYIWVLKNLLAATNNLLPMTIYSDCDTGLGPAIES</sequence>
<organism evidence="1 2">
    <name type="scientific">Racocetra persica</name>
    <dbReference type="NCBI Taxonomy" id="160502"/>
    <lineage>
        <taxon>Eukaryota</taxon>
        <taxon>Fungi</taxon>
        <taxon>Fungi incertae sedis</taxon>
        <taxon>Mucoromycota</taxon>
        <taxon>Glomeromycotina</taxon>
        <taxon>Glomeromycetes</taxon>
        <taxon>Diversisporales</taxon>
        <taxon>Gigasporaceae</taxon>
        <taxon>Racocetra</taxon>
    </lineage>
</organism>
<evidence type="ECO:0000313" key="1">
    <source>
        <dbReference type="EMBL" id="CAG8748508.1"/>
    </source>
</evidence>
<dbReference type="Proteomes" id="UP000789920">
    <property type="component" value="Unassembled WGS sequence"/>
</dbReference>
<keyword evidence="2" id="KW-1185">Reference proteome</keyword>
<dbReference type="EMBL" id="CAJVQC010031454">
    <property type="protein sequence ID" value="CAG8748508.1"/>
    <property type="molecule type" value="Genomic_DNA"/>
</dbReference>
<name>A0ACA9QHI3_9GLOM</name>
<gene>
    <name evidence="1" type="ORF">RPERSI_LOCUS13926</name>
</gene>
<evidence type="ECO:0000313" key="2">
    <source>
        <dbReference type="Proteomes" id="UP000789920"/>
    </source>
</evidence>
<feature type="non-terminal residue" evidence="1">
    <location>
        <position position="1"/>
    </location>
</feature>
<feature type="non-terminal residue" evidence="1">
    <location>
        <position position="260"/>
    </location>
</feature>